<sequence length="76" mass="8761">MFHIYTRSRSLKVTITTATSDDWVDVNKENDWVEVRDDYSGVRLAVMGLLATMVCRAAMVDAADTMAYGRERWLRE</sequence>
<evidence type="ECO:0000313" key="2">
    <source>
        <dbReference type="Proteomes" id="UP001372338"/>
    </source>
</evidence>
<comment type="caution">
    <text evidence="1">The sequence shown here is derived from an EMBL/GenBank/DDBJ whole genome shotgun (WGS) entry which is preliminary data.</text>
</comment>
<name>A0AAN9HZF8_CROPI</name>
<reference evidence="1 2" key="1">
    <citation type="submission" date="2024-01" db="EMBL/GenBank/DDBJ databases">
        <title>The genomes of 5 underutilized Papilionoideae crops provide insights into root nodulation and disease resistanc.</title>
        <authorList>
            <person name="Yuan L."/>
        </authorList>
    </citation>
    <scope>NUCLEOTIDE SEQUENCE [LARGE SCALE GENOMIC DNA]</scope>
    <source>
        <strain evidence="1">ZHUSHIDOU_FW_LH</strain>
        <tissue evidence="1">Leaf</tissue>
    </source>
</reference>
<dbReference type="AlphaFoldDB" id="A0AAN9HZF8"/>
<protein>
    <submittedName>
        <fullName evidence="1">Uncharacterized protein</fullName>
    </submittedName>
</protein>
<keyword evidence="2" id="KW-1185">Reference proteome</keyword>
<accession>A0AAN9HZF8</accession>
<dbReference type="EMBL" id="JAYWIO010000005">
    <property type="protein sequence ID" value="KAK7259987.1"/>
    <property type="molecule type" value="Genomic_DNA"/>
</dbReference>
<organism evidence="1 2">
    <name type="scientific">Crotalaria pallida</name>
    <name type="common">Smooth rattlebox</name>
    <name type="synonym">Crotalaria striata</name>
    <dbReference type="NCBI Taxonomy" id="3830"/>
    <lineage>
        <taxon>Eukaryota</taxon>
        <taxon>Viridiplantae</taxon>
        <taxon>Streptophyta</taxon>
        <taxon>Embryophyta</taxon>
        <taxon>Tracheophyta</taxon>
        <taxon>Spermatophyta</taxon>
        <taxon>Magnoliopsida</taxon>
        <taxon>eudicotyledons</taxon>
        <taxon>Gunneridae</taxon>
        <taxon>Pentapetalae</taxon>
        <taxon>rosids</taxon>
        <taxon>fabids</taxon>
        <taxon>Fabales</taxon>
        <taxon>Fabaceae</taxon>
        <taxon>Papilionoideae</taxon>
        <taxon>50 kb inversion clade</taxon>
        <taxon>genistoids sensu lato</taxon>
        <taxon>core genistoids</taxon>
        <taxon>Crotalarieae</taxon>
        <taxon>Crotalaria</taxon>
    </lineage>
</organism>
<proteinExistence type="predicted"/>
<evidence type="ECO:0000313" key="1">
    <source>
        <dbReference type="EMBL" id="KAK7259987.1"/>
    </source>
</evidence>
<gene>
    <name evidence="1" type="ORF">RIF29_25653</name>
</gene>
<dbReference type="Proteomes" id="UP001372338">
    <property type="component" value="Unassembled WGS sequence"/>
</dbReference>